<protein>
    <submittedName>
        <fullName evidence="1">Uncharacterized protein</fullName>
    </submittedName>
</protein>
<gene>
    <name evidence="1" type="ORF">E2C01_081886</name>
</gene>
<dbReference type="AlphaFoldDB" id="A0A5B7J2B0"/>
<sequence>MPMPLLSTYCITLPALHPDHHNTDLPTLLAASGVHPSWQPAVLRLTCAFLRKTSQLPRL</sequence>
<dbReference type="EMBL" id="VSRR010073342">
    <property type="protein sequence ID" value="MPC87038.1"/>
    <property type="molecule type" value="Genomic_DNA"/>
</dbReference>
<name>A0A5B7J2B0_PORTR</name>
<proteinExistence type="predicted"/>
<dbReference type="Proteomes" id="UP000324222">
    <property type="component" value="Unassembled WGS sequence"/>
</dbReference>
<evidence type="ECO:0000313" key="2">
    <source>
        <dbReference type="Proteomes" id="UP000324222"/>
    </source>
</evidence>
<keyword evidence="2" id="KW-1185">Reference proteome</keyword>
<comment type="caution">
    <text evidence="1">The sequence shown here is derived from an EMBL/GenBank/DDBJ whole genome shotgun (WGS) entry which is preliminary data.</text>
</comment>
<organism evidence="1 2">
    <name type="scientific">Portunus trituberculatus</name>
    <name type="common">Swimming crab</name>
    <name type="synonym">Neptunus trituberculatus</name>
    <dbReference type="NCBI Taxonomy" id="210409"/>
    <lineage>
        <taxon>Eukaryota</taxon>
        <taxon>Metazoa</taxon>
        <taxon>Ecdysozoa</taxon>
        <taxon>Arthropoda</taxon>
        <taxon>Crustacea</taxon>
        <taxon>Multicrustacea</taxon>
        <taxon>Malacostraca</taxon>
        <taxon>Eumalacostraca</taxon>
        <taxon>Eucarida</taxon>
        <taxon>Decapoda</taxon>
        <taxon>Pleocyemata</taxon>
        <taxon>Brachyura</taxon>
        <taxon>Eubrachyura</taxon>
        <taxon>Portunoidea</taxon>
        <taxon>Portunidae</taxon>
        <taxon>Portuninae</taxon>
        <taxon>Portunus</taxon>
    </lineage>
</organism>
<accession>A0A5B7J2B0</accession>
<evidence type="ECO:0000313" key="1">
    <source>
        <dbReference type="EMBL" id="MPC87038.1"/>
    </source>
</evidence>
<reference evidence="1 2" key="1">
    <citation type="submission" date="2019-05" db="EMBL/GenBank/DDBJ databases">
        <title>Another draft genome of Portunus trituberculatus and its Hox gene families provides insights of decapod evolution.</title>
        <authorList>
            <person name="Jeong J.-H."/>
            <person name="Song I."/>
            <person name="Kim S."/>
            <person name="Choi T."/>
            <person name="Kim D."/>
            <person name="Ryu S."/>
            <person name="Kim W."/>
        </authorList>
    </citation>
    <scope>NUCLEOTIDE SEQUENCE [LARGE SCALE GENOMIC DNA]</scope>
    <source>
        <tissue evidence="1">Muscle</tissue>
    </source>
</reference>